<dbReference type="EMBL" id="LT598653">
    <property type="protein sequence ID" value="SBV31158.1"/>
    <property type="molecule type" value="Genomic_DNA"/>
</dbReference>
<dbReference type="AlphaFoldDB" id="A0A1Y5PMC6"/>
<proteinExistence type="predicted"/>
<gene>
    <name evidence="1" type="ORF">SPPYR_0038</name>
</gene>
<accession>A0A1Y5PMC6</accession>
<name>A0A1Y5PMC6_9SPHN</name>
<dbReference type="KEGG" id="sphu:SPPYR_0038"/>
<evidence type="ECO:0000313" key="1">
    <source>
        <dbReference type="EMBL" id="SBV31158.1"/>
    </source>
</evidence>
<reference evidence="1" key="1">
    <citation type="submission" date="2016-03" db="EMBL/GenBank/DDBJ databases">
        <authorList>
            <person name="Ploux O."/>
        </authorList>
    </citation>
    <scope>NUCLEOTIDE SEQUENCE</scope>
    <source>
        <strain evidence="1">UC10</strain>
    </source>
</reference>
<protein>
    <submittedName>
        <fullName evidence="1">Uncharacterized protein</fullName>
    </submittedName>
</protein>
<sequence length="49" mass="5349">MAIISFANRVMIWAVYGRKRTYVFIVTPDLTRGPFTRASGGMDPGSSPG</sequence>
<organism evidence="1">
    <name type="scientific">uncultured Sphingopyxis sp</name>
    <dbReference type="NCBI Taxonomy" id="310581"/>
    <lineage>
        <taxon>Bacteria</taxon>
        <taxon>Pseudomonadati</taxon>
        <taxon>Pseudomonadota</taxon>
        <taxon>Alphaproteobacteria</taxon>
        <taxon>Sphingomonadales</taxon>
        <taxon>Sphingomonadaceae</taxon>
        <taxon>Sphingopyxis</taxon>
        <taxon>environmental samples</taxon>
    </lineage>
</organism>